<dbReference type="AlphaFoldDB" id="A0A6H5HKZ2"/>
<keyword evidence="3" id="KW-1185">Reference proteome</keyword>
<accession>A0A6H5HKZ2</accession>
<gene>
    <name evidence="2" type="ORF">NTEN_LOCUS21447</name>
</gene>
<dbReference type="EMBL" id="CADCXU010031427">
    <property type="protein sequence ID" value="CAB0017434.1"/>
    <property type="molecule type" value="Genomic_DNA"/>
</dbReference>
<feature type="non-terminal residue" evidence="2">
    <location>
        <position position="230"/>
    </location>
</feature>
<evidence type="ECO:0000313" key="2">
    <source>
        <dbReference type="EMBL" id="CAB0017434.1"/>
    </source>
</evidence>
<feature type="region of interest" description="Disordered" evidence="1">
    <location>
        <begin position="55"/>
        <end position="85"/>
    </location>
</feature>
<protein>
    <submittedName>
        <fullName evidence="2">Uncharacterized protein</fullName>
    </submittedName>
</protein>
<evidence type="ECO:0000256" key="1">
    <source>
        <dbReference type="SAM" id="MobiDB-lite"/>
    </source>
</evidence>
<dbReference type="Proteomes" id="UP000479000">
    <property type="component" value="Unassembled WGS sequence"/>
</dbReference>
<name>A0A6H5HKZ2_9HEMI</name>
<organism evidence="2 3">
    <name type="scientific">Nesidiocoris tenuis</name>
    <dbReference type="NCBI Taxonomy" id="355587"/>
    <lineage>
        <taxon>Eukaryota</taxon>
        <taxon>Metazoa</taxon>
        <taxon>Ecdysozoa</taxon>
        <taxon>Arthropoda</taxon>
        <taxon>Hexapoda</taxon>
        <taxon>Insecta</taxon>
        <taxon>Pterygota</taxon>
        <taxon>Neoptera</taxon>
        <taxon>Paraneoptera</taxon>
        <taxon>Hemiptera</taxon>
        <taxon>Heteroptera</taxon>
        <taxon>Panheteroptera</taxon>
        <taxon>Cimicomorpha</taxon>
        <taxon>Miridae</taxon>
        <taxon>Dicyphina</taxon>
        <taxon>Nesidiocoris</taxon>
    </lineage>
</organism>
<reference evidence="2 3" key="1">
    <citation type="submission" date="2020-02" db="EMBL/GenBank/DDBJ databases">
        <authorList>
            <person name="Ferguson B K."/>
        </authorList>
    </citation>
    <scope>NUCLEOTIDE SEQUENCE [LARGE SCALE GENOMIC DNA]</scope>
</reference>
<sequence>MAQVVLPSGQIQHIQVVSPAPQQHTQQQHTIVIGQNTVSSAGGQTIVVQQPQTTYTSSAGQQQTTTTTSLSSQAVSSSSANSHHEQPIIIPQQQHITIAAGGSGGSTGTDNSGERWQVVGLANQAAATNTTTVQPTNATILQPSNATVLQSSNATGFKFEEEVVCSSDEKPRAARRVACSCPNCVMGGESGISERIQAKSGSSVPSVRKNSCAVTTCRNTYGLIRNRGIR</sequence>
<evidence type="ECO:0000313" key="3">
    <source>
        <dbReference type="Proteomes" id="UP000479000"/>
    </source>
</evidence>
<proteinExistence type="predicted"/>